<evidence type="ECO:0000313" key="2">
    <source>
        <dbReference type="Proteomes" id="UP000708208"/>
    </source>
</evidence>
<proteinExistence type="predicted"/>
<organism evidence="1 2">
    <name type="scientific">Allacma fusca</name>
    <dbReference type="NCBI Taxonomy" id="39272"/>
    <lineage>
        <taxon>Eukaryota</taxon>
        <taxon>Metazoa</taxon>
        <taxon>Ecdysozoa</taxon>
        <taxon>Arthropoda</taxon>
        <taxon>Hexapoda</taxon>
        <taxon>Collembola</taxon>
        <taxon>Symphypleona</taxon>
        <taxon>Sminthuridae</taxon>
        <taxon>Allacma</taxon>
    </lineage>
</organism>
<comment type="caution">
    <text evidence="1">The sequence shown here is derived from an EMBL/GenBank/DDBJ whole genome shotgun (WGS) entry which is preliminary data.</text>
</comment>
<keyword evidence="2" id="KW-1185">Reference proteome</keyword>
<reference evidence="1" key="1">
    <citation type="submission" date="2021-06" db="EMBL/GenBank/DDBJ databases">
        <authorList>
            <person name="Hodson N. C."/>
            <person name="Mongue J. A."/>
            <person name="Jaron S. K."/>
        </authorList>
    </citation>
    <scope>NUCLEOTIDE SEQUENCE</scope>
</reference>
<gene>
    <name evidence="1" type="ORF">AFUS01_LOCUS23690</name>
</gene>
<protein>
    <submittedName>
        <fullName evidence="1">Uncharacterized protein</fullName>
    </submittedName>
</protein>
<dbReference type="AlphaFoldDB" id="A0A8J2P7Z1"/>
<evidence type="ECO:0000313" key="1">
    <source>
        <dbReference type="EMBL" id="CAG7785038.1"/>
    </source>
</evidence>
<dbReference type="Proteomes" id="UP000708208">
    <property type="component" value="Unassembled WGS sequence"/>
</dbReference>
<dbReference type="EMBL" id="CAJVCH010287609">
    <property type="protein sequence ID" value="CAG7785038.1"/>
    <property type="molecule type" value="Genomic_DNA"/>
</dbReference>
<feature type="non-terminal residue" evidence="1">
    <location>
        <position position="1"/>
    </location>
</feature>
<name>A0A8J2P7Z1_9HEXA</name>
<sequence length="30" mass="3301">NHINRHSLKKIGHPIELRGVPELIVGSSQA</sequence>
<accession>A0A8J2P7Z1</accession>